<accession>A0A209A2R1</accession>
<gene>
    <name evidence="1" type="ORF">CBW57_09700</name>
</gene>
<comment type="caution">
    <text evidence="1">The sequence shown here is derived from an EMBL/GenBank/DDBJ whole genome shotgun (WGS) entry which is preliminary data.</text>
</comment>
<proteinExistence type="predicted"/>
<sequence length="65" mass="7386">MSALLSKAEKAKVMAYQIEVLMRASDQPDTPEDGAELTNLAFYKAIELRKYLEYLMIEIKSEAKS</sequence>
<protein>
    <submittedName>
        <fullName evidence="1">Uncharacterized protein</fullName>
    </submittedName>
</protein>
<organism evidence="1 2">
    <name type="scientific">Yersinia intermedia</name>
    <dbReference type="NCBI Taxonomy" id="631"/>
    <lineage>
        <taxon>Bacteria</taxon>
        <taxon>Pseudomonadati</taxon>
        <taxon>Pseudomonadota</taxon>
        <taxon>Gammaproteobacteria</taxon>
        <taxon>Enterobacterales</taxon>
        <taxon>Yersiniaceae</taxon>
        <taxon>Yersinia</taxon>
    </lineage>
</organism>
<evidence type="ECO:0000313" key="2">
    <source>
        <dbReference type="Proteomes" id="UP000196440"/>
    </source>
</evidence>
<reference evidence="1 2" key="1">
    <citation type="submission" date="2017-05" db="EMBL/GenBank/DDBJ databases">
        <title>Whole genome sequencing of Yersinia kristensenii.</title>
        <authorList>
            <person name="Campioni F."/>
        </authorList>
    </citation>
    <scope>NUCLEOTIDE SEQUENCE [LARGE SCALE GENOMIC DNA]</scope>
    <source>
        <strain evidence="1 2">CFSAN060536</strain>
    </source>
</reference>
<evidence type="ECO:0000313" key="1">
    <source>
        <dbReference type="EMBL" id="OVZ87057.1"/>
    </source>
</evidence>
<name>A0A209A2R1_YERIN</name>
<dbReference type="Proteomes" id="UP000196440">
    <property type="component" value="Unassembled WGS sequence"/>
</dbReference>
<dbReference type="RefSeq" id="WP_050322230.1">
    <property type="nucleotide sequence ID" value="NZ_NHOI01000011.1"/>
</dbReference>
<dbReference type="EMBL" id="NHOI01000011">
    <property type="protein sequence ID" value="OVZ87057.1"/>
    <property type="molecule type" value="Genomic_DNA"/>
</dbReference>
<dbReference type="AlphaFoldDB" id="A0A209A2R1"/>